<dbReference type="NCBIfam" id="TIGR02532">
    <property type="entry name" value="IV_pilin_GFxxxE"/>
    <property type="match status" value="1"/>
</dbReference>
<dbReference type="Proteomes" id="UP000593765">
    <property type="component" value="Chromosome"/>
</dbReference>
<keyword evidence="5" id="KW-1185">Reference proteome</keyword>
<keyword evidence="1" id="KW-0488">Methylation</keyword>
<sequence>MRNQAKRGGRRPGFTLVELLVVIGIIALLISILLPSLSRAREAGNRTKCLSNLRQLGMAFTMYCNDNKQQYPRPAGGVAGGLPEDWVHWEAARKLEDSRIAPYISRPMNPEVLRCPSDTLESHKTAYKYSYSVNFNICRISGNKTLKTTQVRSPSDKILIVEESSETVDDGCWAWQAELGRGKNVISARHDRQYEDSTDFTKGRANVAFCDGHAEFISRSDSFDARYWDPLKN</sequence>
<dbReference type="InterPro" id="IPR000983">
    <property type="entry name" value="Bac_GSPG_pilin"/>
</dbReference>
<reference evidence="4 5" key="1">
    <citation type="submission" date="2020-10" db="EMBL/GenBank/DDBJ databases">
        <title>Wide distribution of Phycisphaera-like planctomycetes from WD2101 soil group in peatlands and genome analysis of the first cultivated representative.</title>
        <authorList>
            <person name="Dedysh S.N."/>
            <person name="Beletsky A.V."/>
            <person name="Ivanova A."/>
            <person name="Kulichevskaya I.S."/>
            <person name="Suzina N.E."/>
            <person name="Philippov D.A."/>
            <person name="Rakitin A.L."/>
            <person name="Mardanov A.V."/>
            <person name="Ravin N.V."/>
        </authorList>
    </citation>
    <scope>NUCLEOTIDE SEQUENCE [LARGE SCALE GENOMIC DNA]</scope>
    <source>
        <strain evidence="4 5">M1803</strain>
    </source>
</reference>
<evidence type="ECO:0000259" key="3">
    <source>
        <dbReference type="Pfam" id="PF07596"/>
    </source>
</evidence>
<keyword evidence="2" id="KW-0812">Transmembrane</keyword>
<keyword evidence="2" id="KW-0472">Membrane</keyword>
<protein>
    <submittedName>
        <fullName evidence="4">DUF1559 domain-containing protein</fullName>
    </submittedName>
</protein>
<dbReference type="RefSeq" id="WP_206293894.1">
    <property type="nucleotide sequence ID" value="NZ_CP063458.1"/>
</dbReference>
<dbReference type="InterPro" id="IPR012902">
    <property type="entry name" value="N_methyl_site"/>
</dbReference>
<dbReference type="InterPro" id="IPR027558">
    <property type="entry name" value="Pre_pil_HX9DG_C"/>
</dbReference>
<dbReference type="GO" id="GO:0015627">
    <property type="term" value="C:type II protein secretion system complex"/>
    <property type="evidence" value="ECO:0007669"/>
    <property type="project" value="InterPro"/>
</dbReference>
<keyword evidence="2" id="KW-1133">Transmembrane helix</keyword>
<dbReference type="PANTHER" id="PTHR30093:SF2">
    <property type="entry name" value="TYPE II SECRETION SYSTEM PROTEIN H"/>
    <property type="match status" value="1"/>
</dbReference>
<dbReference type="Pfam" id="PF07963">
    <property type="entry name" value="N_methyl"/>
    <property type="match status" value="1"/>
</dbReference>
<evidence type="ECO:0000256" key="1">
    <source>
        <dbReference type="ARBA" id="ARBA00022481"/>
    </source>
</evidence>
<dbReference type="Gene3D" id="3.30.700.10">
    <property type="entry name" value="Glycoprotein, Type 4 Pilin"/>
    <property type="match status" value="1"/>
</dbReference>
<organism evidence="4 5">
    <name type="scientific">Humisphaera borealis</name>
    <dbReference type="NCBI Taxonomy" id="2807512"/>
    <lineage>
        <taxon>Bacteria</taxon>
        <taxon>Pseudomonadati</taxon>
        <taxon>Planctomycetota</taxon>
        <taxon>Phycisphaerae</taxon>
        <taxon>Tepidisphaerales</taxon>
        <taxon>Tepidisphaeraceae</taxon>
        <taxon>Humisphaera</taxon>
    </lineage>
</organism>
<dbReference type="InterPro" id="IPR011453">
    <property type="entry name" value="DUF1559"/>
</dbReference>
<name>A0A7M2X0Z7_9BACT</name>
<dbReference type="AlphaFoldDB" id="A0A7M2X0Z7"/>
<accession>A0A7M2X0Z7</accession>
<dbReference type="PANTHER" id="PTHR30093">
    <property type="entry name" value="GENERAL SECRETION PATHWAY PROTEIN G"/>
    <property type="match status" value="1"/>
</dbReference>
<dbReference type="InterPro" id="IPR045584">
    <property type="entry name" value="Pilin-like"/>
</dbReference>
<gene>
    <name evidence="4" type="ORF">IPV69_05385</name>
</gene>
<evidence type="ECO:0000256" key="2">
    <source>
        <dbReference type="SAM" id="Phobius"/>
    </source>
</evidence>
<dbReference type="NCBIfam" id="TIGR04294">
    <property type="entry name" value="pre_pil_HX9DG"/>
    <property type="match status" value="1"/>
</dbReference>
<evidence type="ECO:0000313" key="5">
    <source>
        <dbReference type="Proteomes" id="UP000593765"/>
    </source>
</evidence>
<proteinExistence type="predicted"/>
<evidence type="ECO:0000313" key="4">
    <source>
        <dbReference type="EMBL" id="QOV90791.1"/>
    </source>
</evidence>
<dbReference type="KEGG" id="hbs:IPV69_05385"/>
<feature type="domain" description="DUF1559" evidence="3">
    <location>
        <begin position="39"/>
        <end position="152"/>
    </location>
</feature>
<dbReference type="GO" id="GO:0015628">
    <property type="term" value="P:protein secretion by the type II secretion system"/>
    <property type="evidence" value="ECO:0007669"/>
    <property type="project" value="InterPro"/>
</dbReference>
<dbReference type="Pfam" id="PF07596">
    <property type="entry name" value="SBP_bac_10"/>
    <property type="match status" value="1"/>
</dbReference>
<dbReference type="SUPFAM" id="SSF54523">
    <property type="entry name" value="Pili subunits"/>
    <property type="match status" value="1"/>
</dbReference>
<dbReference type="EMBL" id="CP063458">
    <property type="protein sequence ID" value="QOV90791.1"/>
    <property type="molecule type" value="Genomic_DNA"/>
</dbReference>
<feature type="transmembrane region" description="Helical" evidence="2">
    <location>
        <begin position="12"/>
        <end position="34"/>
    </location>
</feature>
<dbReference type="PRINTS" id="PR00813">
    <property type="entry name" value="BCTERIALGSPG"/>
</dbReference>